<dbReference type="EC" id="3.4.23.36" evidence="9"/>
<dbReference type="AlphaFoldDB" id="A0A7X3H296"/>
<evidence type="ECO:0000256" key="4">
    <source>
        <dbReference type="ARBA" id="ARBA00022692"/>
    </source>
</evidence>
<keyword evidence="6 9" id="KW-0378">Hydrolase</keyword>
<keyword evidence="5 9" id="KW-0064">Aspartyl protease</keyword>
<dbReference type="PRINTS" id="PR00781">
    <property type="entry name" value="LIPOSIGPTASE"/>
</dbReference>
<keyword evidence="12" id="KW-0449">Lipoprotein</keyword>
<dbReference type="UniPathway" id="UPA00665"/>
<evidence type="ECO:0000256" key="8">
    <source>
        <dbReference type="ARBA" id="ARBA00023136"/>
    </source>
</evidence>
<comment type="catalytic activity">
    <reaction evidence="9 10">
        <text>Release of signal peptides from bacterial membrane prolipoproteins. Hydrolyzes -Xaa-Yaa-Zaa-|-(S,diacylglyceryl)Cys-, in which Xaa is hydrophobic (preferably Leu), and Yaa (Ala or Ser) and Zaa (Gly or Ala) have small, neutral side chains.</text>
        <dbReference type="EC" id="3.4.23.36"/>
    </reaction>
</comment>
<keyword evidence="2 9" id="KW-1003">Cell membrane</keyword>
<evidence type="ECO:0000256" key="6">
    <source>
        <dbReference type="ARBA" id="ARBA00022801"/>
    </source>
</evidence>
<keyword evidence="13" id="KW-1185">Reference proteome</keyword>
<evidence type="ECO:0000256" key="11">
    <source>
        <dbReference type="RuleBase" id="RU004181"/>
    </source>
</evidence>
<evidence type="ECO:0000256" key="1">
    <source>
        <dbReference type="ARBA" id="ARBA00006139"/>
    </source>
</evidence>
<evidence type="ECO:0000256" key="2">
    <source>
        <dbReference type="ARBA" id="ARBA00022475"/>
    </source>
</evidence>
<keyword evidence="8 9" id="KW-0472">Membrane</keyword>
<dbReference type="EMBL" id="WTKP01000008">
    <property type="protein sequence ID" value="MWJ29029.1"/>
    <property type="molecule type" value="Genomic_DNA"/>
</dbReference>
<keyword evidence="4 9" id="KW-0812">Transmembrane</keyword>
<dbReference type="PANTHER" id="PTHR33695">
    <property type="entry name" value="LIPOPROTEIN SIGNAL PEPTIDASE"/>
    <property type="match status" value="1"/>
</dbReference>
<organism evidence="12 13">
    <name type="scientific">Vreelandella zhuhanensis</name>
    <dbReference type="NCBI Taxonomy" id="2684210"/>
    <lineage>
        <taxon>Bacteria</taxon>
        <taxon>Pseudomonadati</taxon>
        <taxon>Pseudomonadota</taxon>
        <taxon>Gammaproteobacteria</taxon>
        <taxon>Oceanospirillales</taxon>
        <taxon>Halomonadaceae</taxon>
        <taxon>Vreelandella</taxon>
    </lineage>
</organism>
<comment type="caution">
    <text evidence="12">The sequence shown here is derived from an EMBL/GenBank/DDBJ whole genome shotgun (WGS) entry which is preliminary data.</text>
</comment>
<dbReference type="GO" id="GO:0004190">
    <property type="term" value="F:aspartic-type endopeptidase activity"/>
    <property type="evidence" value="ECO:0007669"/>
    <property type="project" value="UniProtKB-UniRule"/>
</dbReference>
<feature type="active site" evidence="9">
    <location>
        <position position="150"/>
    </location>
</feature>
<evidence type="ECO:0000256" key="7">
    <source>
        <dbReference type="ARBA" id="ARBA00022989"/>
    </source>
</evidence>
<dbReference type="PANTHER" id="PTHR33695:SF1">
    <property type="entry name" value="LIPOPROTEIN SIGNAL PEPTIDASE"/>
    <property type="match status" value="1"/>
</dbReference>
<comment type="function">
    <text evidence="9 10">This protein specifically catalyzes the removal of signal peptides from prolipoproteins.</text>
</comment>
<dbReference type="GO" id="GO:0006508">
    <property type="term" value="P:proteolysis"/>
    <property type="evidence" value="ECO:0007669"/>
    <property type="project" value="UniProtKB-KW"/>
</dbReference>
<evidence type="ECO:0000256" key="5">
    <source>
        <dbReference type="ARBA" id="ARBA00022750"/>
    </source>
</evidence>
<feature type="transmembrane region" description="Helical" evidence="9">
    <location>
        <begin position="94"/>
        <end position="114"/>
    </location>
</feature>
<feature type="transmembrane region" description="Helical" evidence="9">
    <location>
        <begin position="160"/>
        <end position="180"/>
    </location>
</feature>
<evidence type="ECO:0000313" key="12">
    <source>
        <dbReference type="EMBL" id="MWJ29029.1"/>
    </source>
</evidence>
<gene>
    <name evidence="9" type="primary">lspA</name>
    <name evidence="12" type="ORF">GPM19_12610</name>
</gene>
<feature type="active site" evidence="9">
    <location>
        <position position="168"/>
    </location>
</feature>
<dbReference type="Proteomes" id="UP000437638">
    <property type="component" value="Unassembled WGS sequence"/>
</dbReference>
<keyword evidence="7 9" id="KW-1133">Transmembrane helix</keyword>
<protein>
    <recommendedName>
        <fullName evidence="9">Lipoprotein signal peptidase</fullName>
        <ecNumber evidence="9">3.4.23.36</ecNumber>
    </recommendedName>
    <alternativeName>
        <fullName evidence="9">Prolipoprotein signal peptidase</fullName>
    </alternativeName>
    <alternativeName>
        <fullName evidence="9">Signal peptidase II</fullName>
        <shortName evidence="9">SPase II</shortName>
    </alternativeName>
</protein>
<dbReference type="Pfam" id="PF01252">
    <property type="entry name" value="Peptidase_A8"/>
    <property type="match status" value="1"/>
</dbReference>
<dbReference type="PROSITE" id="PS00855">
    <property type="entry name" value="SPASE_II"/>
    <property type="match status" value="1"/>
</dbReference>
<proteinExistence type="inferred from homology"/>
<keyword evidence="3 9" id="KW-0645">Protease</keyword>
<evidence type="ECO:0000256" key="10">
    <source>
        <dbReference type="RuleBase" id="RU000594"/>
    </source>
</evidence>
<sequence length="195" mass="21594">MPIIPTSVVAVSATCRKDRVKCVTMLEENMPPMRQPLRWLWLSLAVIVLDLATKYAASAMLGYAQPVEVLPFFNLTLLHNTGAAFSFLASHPGWQRWFFALVAIGASVGLTIWLRRLKADETLLAGSLALIIGGALGNLYDRLVHGYVVDFLSFHVAGWYYPAFNVADIAITLGAAGLIWESLFGEKRRRSQRQS</sequence>
<comment type="pathway">
    <text evidence="9">Protein modification; lipoprotein biosynthesis (signal peptide cleavage).</text>
</comment>
<dbReference type="InterPro" id="IPR001872">
    <property type="entry name" value="Peptidase_A8"/>
</dbReference>
<dbReference type="HAMAP" id="MF_00161">
    <property type="entry name" value="LspA"/>
    <property type="match status" value="1"/>
</dbReference>
<dbReference type="GO" id="GO:0005886">
    <property type="term" value="C:plasma membrane"/>
    <property type="evidence" value="ECO:0007669"/>
    <property type="project" value="UniProtKB-SubCell"/>
</dbReference>
<reference evidence="12 13" key="1">
    <citation type="submission" date="2019-12" db="EMBL/GenBank/DDBJ databases">
        <title>Halomonas rutogse sp. nov. isolated from two lakes on Tibetan Plateau.</title>
        <authorList>
            <person name="Gao P."/>
        </authorList>
    </citation>
    <scope>NUCLEOTIDE SEQUENCE [LARGE SCALE GENOMIC DNA]</scope>
    <source>
        <strain evidence="12 13">ZH2S</strain>
    </source>
</reference>
<comment type="similarity">
    <text evidence="1 9 11">Belongs to the peptidase A8 family.</text>
</comment>
<evidence type="ECO:0000313" key="13">
    <source>
        <dbReference type="Proteomes" id="UP000437638"/>
    </source>
</evidence>
<evidence type="ECO:0000256" key="3">
    <source>
        <dbReference type="ARBA" id="ARBA00022670"/>
    </source>
</evidence>
<accession>A0A7X3H296</accession>
<feature type="transmembrane region" description="Helical" evidence="9">
    <location>
        <begin position="39"/>
        <end position="57"/>
    </location>
</feature>
<feature type="transmembrane region" description="Helical" evidence="9">
    <location>
        <begin position="123"/>
        <end position="140"/>
    </location>
</feature>
<dbReference type="NCBIfam" id="TIGR00077">
    <property type="entry name" value="lspA"/>
    <property type="match status" value="1"/>
</dbReference>
<name>A0A7X3H296_9GAMM</name>
<evidence type="ECO:0000256" key="9">
    <source>
        <dbReference type="HAMAP-Rule" id="MF_00161"/>
    </source>
</evidence>
<comment type="subcellular location">
    <subcellularLocation>
        <location evidence="9">Cell membrane</location>
        <topology evidence="9">Multi-pass membrane protein</topology>
    </subcellularLocation>
</comment>